<protein>
    <submittedName>
        <fullName evidence="1">Uncharacterized protein</fullName>
    </submittedName>
</protein>
<dbReference type="Proteomes" id="UP001352852">
    <property type="component" value="Unassembled WGS sequence"/>
</dbReference>
<accession>A0ABU7DH44</accession>
<proteinExistence type="predicted"/>
<comment type="caution">
    <text evidence="1">The sequence shown here is derived from an EMBL/GenBank/DDBJ whole genome shotgun (WGS) entry which is preliminary data.</text>
</comment>
<keyword evidence="2" id="KW-1185">Reference proteome</keyword>
<organism evidence="1 2">
    <name type="scientific">Characodon lateralis</name>
    <dbReference type="NCBI Taxonomy" id="208331"/>
    <lineage>
        <taxon>Eukaryota</taxon>
        <taxon>Metazoa</taxon>
        <taxon>Chordata</taxon>
        <taxon>Craniata</taxon>
        <taxon>Vertebrata</taxon>
        <taxon>Euteleostomi</taxon>
        <taxon>Actinopterygii</taxon>
        <taxon>Neopterygii</taxon>
        <taxon>Teleostei</taxon>
        <taxon>Neoteleostei</taxon>
        <taxon>Acanthomorphata</taxon>
        <taxon>Ovalentaria</taxon>
        <taxon>Atherinomorphae</taxon>
        <taxon>Cyprinodontiformes</taxon>
        <taxon>Goodeidae</taxon>
        <taxon>Characodon</taxon>
    </lineage>
</organism>
<evidence type="ECO:0000313" key="1">
    <source>
        <dbReference type="EMBL" id="MED6272983.1"/>
    </source>
</evidence>
<sequence length="100" mass="10661">MMIAGSKSTRIARAFSQQQREVVAGLTTGEPSASVCLGAFFYLAGGSDQAGLSERKGVRVLFSPLSENGKEEHNCKPVKTWSANYTDRTGMVSNNGKSSN</sequence>
<name>A0ABU7DH44_9TELE</name>
<reference evidence="1 2" key="1">
    <citation type="submission" date="2021-06" db="EMBL/GenBank/DDBJ databases">
        <authorList>
            <person name="Palmer J.M."/>
        </authorList>
    </citation>
    <scope>NUCLEOTIDE SEQUENCE [LARGE SCALE GENOMIC DNA]</scope>
    <source>
        <strain evidence="1 2">CL_MEX2019</strain>
        <tissue evidence="1">Muscle</tissue>
    </source>
</reference>
<evidence type="ECO:0000313" key="2">
    <source>
        <dbReference type="Proteomes" id="UP001352852"/>
    </source>
</evidence>
<gene>
    <name evidence="1" type="ORF">CHARACLAT_002191</name>
</gene>
<dbReference type="EMBL" id="JAHUTJ010024678">
    <property type="protein sequence ID" value="MED6272983.1"/>
    <property type="molecule type" value="Genomic_DNA"/>
</dbReference>